<evidence type="ECO:0000256" key="4">
    <source>
        <dbReference type="ARBA" id="ARBA00022840"/>
    </source>
</evidence>
<evidence type="ECO:0000256" key="1">
    <source>
        <dbReference type="ARBA" id="ARBA00022741"/>
    </source>
</evidence>
<dbReference type="InterPro" id="IPR001650">
    <property type="entry name" value="Helicase_C-like"/>
</dbReference>
<keyword evidence="4" id="KW-0067">ATP-binding</keyword>
<dbReference type="SUPFAM" id="SSF52540">
    <property type="entry name" value="P-loop containing nucleoside triphosphate hydrolases"/>
    <property type="match status" value="2"/>
</dbReference>
<evidence type="ECO:0000256" key="2">
    <source>
        <dbReference type="ARBA" id="ARBA00022801"/>
    </source>
</evidence>
<evidence type="ECO:0000256" key="3">
    <source>
        <dbReference type="ARBA" id="ARBA00022806"/>
    </source>
</evidence>
<dbReference type="SMART" id="SM00490">
    <property type="entry name" value="HELICc"/>
    <property type="match status" value="1"/>
</dbReference>
<name>A0A1H6FEW7_9GAMM</name>
<keyword evidence="2 7" id="KW-0378">Hydrolase</keyword>
<dbReference type="PANTHER" id="PTHR45766:SF6">
    <property type="entry name" value="SWI_SNF-RELATED MATRIX-ASSOCIATED ACTIN-DEPENDENT REGULATOR OF CHROMATIN SUBFAMILY A-LIKE PROTEIN 1"/>
    <property type="match status" value="1"/>
</dbReference>
<proteinExistence type="predicted"/>
<dbReference type="Pfam" id="PF00176">
    <property type="entry name" value="SNF2-rel_dom"/>
    <property type="match status" value="1"/>
</dbReference>
<dbReference type="AlphaFoldDB" id="A0A1H6FEW7"/>
<evidence type="ECO:0000313" key="7">
    <source>
        <dbReference type="EMBL" id="SEH07961.1"/>
    </source>
</evidence>
<dbReference type="CDD" id="cd18011">
    <property type="entry name" value="DEXDc_RapA"/>
    <property type="match status" value="1"/>
</dbReference>
<dbReference type="InterPro" id="IPR027417">
    <property type="entry name" value="P-loop_NTPase"/>
</dbReference>
<dbReference type="InterPro" id="IPR049730">
    <property type="entry name" value="SNF2/RAD54-like_C"/>
</dbReference>
<dbReference type="GO" id="GO:0004386">
    <property type="term" value="F:helicase activity"/>
    <property type="evidence" value="ECO:0007669"/>
    <property type="project" value="UniProtKB-KW"/>
</dbReference>
<organism evidence="7 8">
    <name type="scientific">Candidatus Venteria ishoeyi</name>
    <dbReference type="NCBI Taxonomy" id="1899563"/>
    <lineage>
        <taxon>Bacteria</taxon>
        <taxon>Pseudomonadati</taxon>
        <taxon>Pseudomonadota</taxon>
        <taxon>Gammaproteobacteria</taxon>
        <taxon>Thiotrichales</taxon>
        <taxon>Thiotrichaceae</taxon>
        <taxon>Venteria</taxon>
    </lineage>
</organism>
<dbReference type="CDD" id="cd18793">
    <property type="entry name" value="SF2_C_SNF"/>
    <property type="match status" value="1"/>
</dbReference>
<dbReference type="EMBL" id="FMSV02000542">
    <property type="protein sequence ID" value="SEH07961.1"/>
    <property type="molecule type" value="Genomic_DNA"/>
</dbReference>
<dbReference type="InterPro" id="IPR000330">
    <property type="entry name" value="SNF2_N"/>
</dbReference>
<dbReference type="GO" id="GO:0016787">
    <property type="term" value="F:hydrolase activity"/>
    <property type="evidence" value="ECO:0007669"/>
    <property type="project" value="UniProtKB-KW"/>
</dbReference>
<evidence type="ECO:0000259" key="6">
    <source>
        <dbReference type="PROSITE" id="PS51194"/>
    </source>
</evidence>
<gene>
    <name evidence="7" type="primary">rapA_6</name>
    <name evidence="7" type="ORF">MBHS_03848</name>
</gene>
<dbReference type="InterPro" id="IPR038718">
    <property type="entry name" value="SNF2-like_sf"/>
</dbReference>
<feature type="domain" description="Helicase C-terminal" evidence="6">
    <location>
        <begin position="454"/>
        <end position="619"/>
    </location>
</feature>
<keyword evidence="1" id="KW-0547">Nucleotide-binding</keyword>
<reference evidence="7 8" key="1">
    <citation type="submission" date="2016-10" db="EMBL/GenBank/DDBJ databases">
        <authorList>
            <person name="de Groot N.N."/>
        </authorList>
    </citation>
    <scope>NUCLEOTIDE SEQUENCE [LARGE SCALE GENOMIC DNA]</scope>
    <source>
        <strain evidence="7">MBHS1</strain>
    </source>
</reference>
<evidence type="ECO:0000259" key="5">
    <source>
        <dbReference type="PROSITE" id="PS51192"/>
    </source>
</evidence>
<dbReference type="PROSITE" id="PS51194">
    <property type="entry name" value="HELICASE_CTER"/>
    <property type="match status" value="1"/>
</dbReference>
<dbReference type="Gene3D" id="3.40.50.300">
    <property type="entry name" value="P-loop containing nucleotide triphosphate hydrolases"/>
    <property type="match status" value="1"/>
</dbReference>
<dbReference type="Gene3D" id="3.40.50.10810">
    <property type="entry name" value="Tandem AAA-ATPase domain"/>
    <property type="match status" value="1"/>
</dbReference>
<dbReference type="InterPro" id="IPR014001">
    <property type="entry name" value="Helicase_ATP-bd"/>
</dbReference>
<dbReference type="OrthoDB" id="9814088at2"/>
<sequence length="895" mass="102733">MTLPINQIVQHPRFGSGSVILDQGKTIVIRFEHGIEECERQILTIKQTLEEKIVQGQWDEPRQTVARILAAAIISINDNWGLFSLSRIQLLPHQLWVCHRVMRIWPANYLIADDVGLGKTIEAGLILWPLISKGLVKRVLILCPASLAEQWQYRLKEMFDLRFTRYVAEADTPRADYWNTHSQVIASLPTLRLDKRGRHQRMFEAEPWDLLIVDEAHHLNAEQNTGATLGYRFIHELIEKGQFKSRVFFSGTPHRGKNYSFIALLGLLRPEKFNPQRPLIEQLPHLRDVLIRNNKQTVTDMHGNLLFKPVKVYPETYAYSSAEASFYSQLTQFILSGKAYAGSLDSAQKRQNVVLVLIAMQKLASSSVAAIRRALQRRLRKLQKIVADKAAEETEESLFTELDAAETDSDALLQDILQRLEENIAESTLVVVKNEIPHLQELVQFAEAVKEETKIQKILELIEEQFPNRQVLFFTEYKATQALLMSALLKKYGDDCVTFINGDERLEDIYTANNDKTTLTIKRTHAADIFNEGKVRFLISTEAGGEGIDLQKNCYSLIHIDLPWNPMRLHQRVGRLNRYGQQHPVEVITLRNPETIESQIWDKLNSKLNNIMFTLREVMDEPEDLLQLILGMTSNSFFTELFSGSQELKKDSVSDWFNEKTKTFGGEEAVSAVKTLVGHSSRFNLSDLSQIPKKDLPDLKPFFQTMLQLNKRRVSESDESIAFVTPEPWLTDPGVRRRYENLKFDRTQAEHQTSNIIGVGHRAFNQALKQAVDYDASIARANLDEPIFIFRVYDKVTEAVGNIRQVIIGVKLSKQTKEVSQVLLDWELLDIFNEILSNLTQEKSSRYKLDSELFSCLQSNALLFVRNYIEKINLPFKVADVSLMSIVWCRHEIEV</sequence>
<dbReference type="InterPro" id="IPR057342">
    <property type="entry name" value="DEXDc_RapA"/>
</dbReference>
<dbReference type="PANTHER" id="PTHR45766">
    <property type="entry name" value="DNA ANNEALING HELICASE AND ENDONUCLEASE ZRANB3 FAMILY MEMBER"/>
    <property type="match status" value="1"/>
</dbReference>
<dbReference type="RefSeq" id="WP_103921550.1">
    <property type="nucleotide sequence ID" value="NZ_FMSV02000542.1"/>
</dbReference>
<keyword evidence="3" id="KW-0347">Helicase</keyword>
<protein>
    <submittedName>
        <fullName evidence="7">RNA polymerase-associated protein RapA</fullName>
        <ecNumber evidence="7">3.6.4.-</ecNumber>
    </submittedName>
</protein>
<dbReference type="EC" id="3.6.4.-" evidence="7"/>
<dbReference type="Pfam" id="PF00271">
    <property type="entry name" value="Helicase_C"/>
    <property type="match status" value="1"/>
</dbReference>
<dbReference type="PROSITE" id="PS51192">
    <property type="entry name" value="HELICASE_ATP_BIND_1"/>
    <property type="match status" value="1"/>
</dbReference>
<evidence type="ECO:0000313" key="8">
    <source>
        <dbReference type="Proteomes" id="UP000236724"/>
    </source>
</evidence>
<dbReference type="SMART" id="SM00487">
    <property type="entry name" value="DEXDc"/>
    <property type="match status" value="1"/>
</dbReference>
<dbReference type="GO" id="GO:0005524">
    <property type="term" value="F:ATP binding"/>
    <property type="evidence" value="ECO:0007669"/>
    <property type="project" value="UniProtKB-KW"/>
</dbReference>
<feature type="domain" description="Helicase ATP-binding" evidence="5">
    <location>
        <begin position="108"/>
        <end position="271"/>
    </location>
</feature>
<accession>A0A1H6FEW7</accession>
<keyword evidence="8" id="KW-1185">Reference proteome</keyword>
<dbReference type="Proteomes" id="UP000236724">
    <property type="component" value="Unassembled WGS sequence"/>
</dbReference>